<accession>A0A9P6TI48</accession>
<evidence type="ECO:0000256" key="2">
    <source>
        <dbReference type="SAM" id="MobiDB-lite"/>
    </source>
</evidence>
<dbReference type="AlphaFoldDB" id="A0A9P6TI48"/>
<dbReference type="Proteomes" id="UP000886653">
    <property type="component" value="Unassembled WGS sequence"/>
</dbReference>
<evidence type="ECO:0000313" key="3">
    <source>
        <dbReference type="EMBL" id="KAG0152395.1"/>
    </source>
</evidence>
<organism evidence="3 4">
    <name type="scientific">Cronartium quercuum f. sp. fusiforme G11</name>
    <dbReference type="NCBI Taxonomy" id="708437"/>
    <lineage>
        <taxon>Eukaryota</taxon>
        <taxon>Fungi</taxon>
        <taxon>Dikarya</taxon>
        <taxon>Basidiomycota</taxon>
        <taxon>Pucciniomycotina</taxon>
        <taxon>Pucciniomycetes</taxon>
        <taxon>Pucciniales</taxon>
        <taxon>Coleosporiaceae</taxon>
        <taxon>Cronartium</taxon>
    </lineage>
</organism>
<reference evidence="3" key="1">
    <citation type="submission" date="2013-11" db="EMBL/GenBank/DDBJ databases">
        <title>Genome sequence of the fusiform rust pathogen reveals effectors for host alternation and coevolution with pine.</title>
        <authorList>
            <consortium name="DOE Joint Genome Institute"/>
            <person name="Smith K."/>
            <person name="Pendleton A."/>
            <person name="Kubisiak T."/>
            <person name="Anderson C."/>
            <person name="Salamov A."/>
            <person name="Aerts A."/>
            <person name="Riley R."/>
            <person name="Clum A."/>
            <person name="Lindquist E."/>
            <person name="Ence D."/>
            <person name="Campbell M."/>
            <person name="Kronenberg Z."/>
            <person name="Feau N."/>
            <person name="Dhillon B."/>
            <person name="Hamelin R."/>
            <person name="Burleigh J."/>
            <person name="Smith J."/>
            <person name="Yandell M."/>
            <person name="Nelson C."/>
            <person name="Grigoriev I."/>
            <person name="Davis J."/>
        </authorList>
    </citation>
    <scope>NUCLEOTIDE SEQUENCE</scope>
    <source>
        <strain evidence="3">G11</strain>
    </source>
</reference>
<proteinExistence type="predicted"/>
<protein>
    <submittedName>
        <fullName evidence="3">Uncharacterized protein</fullName>
    </submittedName>
</protein>
<evidence type="ECO:0000256" key="1">
    <source>
        <dbReference type="SAM" id="Coils"/>
    </source>
</evidence>
<dbReference type="OrthoDB" id="2500155at2759"/>
<name>A0A9P6TI48_9BASI</name>
<keyword evidence="4" id="KW-1185">Reference proteome</keyword>
<feature type="region of interest" description="Disordered" evidence="2">
    <location>
        <begin position="71"/>
        <end position="90"/>
    </location>
</feature>
<feature type="compositionally biased region" description="Basic and acidic residues" evidence="2">
    <location>
        <begin position="105"/>
        <end position="122"/>
    </location>
</feature>
<gene>
    <name evidence="3" type="ORF">CROQUDRAFT_142496</name>
</gene>
<feature type="compositionally biased region" description="Polar residues" evidence="2">
    <location>
        <begin position="123"/>
        <end position="143"/>
    </location>
</feature>
<dbReference type="EMBL" id="MU167208">
    <property type="protein sequence ID" value="KAG0152395.1"/>
    <property type="molecule type" value="Genomic_DNA"/>
</dbReference>
<keyword evidence="1" id="KW-0175">Coiled coil</keyword>
<evidence type="ECO:0000313" key="4">
    <source>
        <dbReference type="Proteomes" id="UP000886653"/>
    </source>
</evidence>
<comment type="caution">
    <text evidence="3">The sequence shown here is derived from an EMBL/GenBank/DDBJ whole genome shotgun (WGS) entry which is preliminary data.</text>
</comment>
<sequence>MESTQTQVPSPPTCFDPSLLFETSSSIVNSIDPALLPNPITKESTNHELLNDIQAVSPPSPKLEHINHLPKQTTISSPRLNPETDSDLDQPVILTTKPKKLNNSKQDHNLIKNHSPKNDDSSKLNSRSNETDQNQININSTFASKNTDLPDYPKVGERFESLDCFKYTCMRASWPRGHQIHIRHSSKYPNAPVTTVFSCNRDRAPPTGDSCGFRVSISSYDGKTDWRVISTQLEHTNHNPQPGDYKPNPKQRDWLSSFALELERKAKAVNESKAQTENPIEIETESDVENQTEDEDEKEIVAIKSDEWIKINTSCVKNRKGQVWAQPTTSKKAMNEKLSDEEEEIEILRNIKKNKRKNS</sequence>
<feature type="region of interest" description="Disordered" evidence="2">
    <location>
        <begin position="96"/>
        <end position="143"/>
    </location>
</feature>
<feature type="coiled-coil region" evidence="1">
    <location>
        <begin position="331"/>
        <end position="358"/>
    </location>
</feature>